<dbReference type="SUPFAM" id="SSF54211">
    <property type="entry name" value="Ribosomal protein S5 domain 2-like"/>
    <property type="match status" value="1"/>
</dbReference>
<evidence type="ECO:0000259" key="4">
    <source>
        <dbReference type="PROSITE" id="PS50858"/>
    </source>
</evidence>
<dbReference type="InterPro" id="IPR001404">
    <property type="entry name" value="Hsp90_fam"/>
</dbReference>
<dbReference type="Gene3D" id="1.10.3970.10">
    <property type="entry name" value="BSD domain"/>
    <property type="match status" value="1"/>
</dbReference>
<name>A0A6J0KTV4_RAPSA</name>
<sequence length="567" mass="64779">MTDKKDISELFQILECDKDPLIQPLGSRIQQLTNITHTPTPRKEKYNYFFRELFKEVFDPLCHQDFSVDGIRCLLFIPEARIYPNSKDIKFYIKKSFEKAEHHLTLFPSYLPFVKAVIDSETSIKASFYPTLRETMVKKTVAMLQDLSSREGCSLDDKLKYSFCWINFGDDLKMGCVERTDYQMLLVPLLRFHSSKSLLEDEVISLDRYVESMPQNQKRVYYLAVKSIEIAKVSPFLATHIEVLILDGIHDKLLVQRLVAYKGYQFSDITKEDLREFTEGLSPATFGITDSLRVFVDGLTLATFQAIPEQVSDLKTTAKDLSEWQEGHVTLVLGSITRVSMLRFALCPDVMNERSFWRIYFNLVNTHVAPYERKYMEELRSKAESNEDEEAKKTPAVLGTEKTDKYMEELRSKAESNEDDEAKKTPAVLGTETTDKYMEELRSKAESNEDDEAKKTPAVLGTETTDKYMEELRSKAESNEDDEAKKTPAVLGTETTDKYMEELRIKAESNEDDEAKKTPAVLGTETIDKNVAKSRTSTASSEQDDDSDEAPDVDFGKMGKKETSAAN</sequence>
<dbReference type="AlphaFoldDB" id="A0A6J0KTV4"/>
<evidence type="ECO:0000256" key="3">
    <source>
        <dbReference type="SAM" id="MobiDB-lite"/>
    </source>
</evidence>
<dbReference type="OrthoDB" id="47923at2759"/>
<dbReference type="InterPro" id="IPR020568">
    <property type="entry name" value="Ribosomal_Su5_D2-typ_SF"/>
</dbReference>
<feature type="domain" description="BSD" evidence="4">
    <location>
        <begin position="323"/>
        <end position="368"/>
    </location>
</feature>
<dbReference type="Pfam" id="PF03909">
    <property type="entry name" value="BSD"/>
    <property type="match status" value="1"/>
</dbReference>
<feature type="compositionally biased region" description="Basic and acidic residues" evidence="3">
    <location>
        <begin position="495"/>
        <end position="517"/>
    </location>
</feature>
<dbReference type="PANTHER" id="PTHR11528">
    <property type="entry name" value="HEAT SHOCK PROTEIN 90 FAMILY MEMBER"/>
    <property type="match status" value="1"/>
</dbReference>
<feature type="region of interest" description="Disordered" evidence="3">
    <location>
        <begin position="381"/>
        <end position="567"/>
    </location>
</feature>
<keyword evidence="2" id="KW-0143">Chaperone</keyword>
<dbReference type="GeneID" id="108822431"/>
<dbReference type="GO" id="GO:0016887">
    <property type="term" value="F:ATP hydrolysis activity"/>
    <property type="evidence" value="ECO:0007669"/>
    <property type="project" value="InterPro"/>
</dbReference>
<organism evidence="5 6">
    <name type="scientific">Raphanus sativus</name>
    <name type="common">Radish</name>
    <name type="synonym">Raphanus raphanistrum var. sativus</name>
    <dbReference type="NCBI Taxonomy" id="3726"/>
    <lineage>
        <taxon>Eukaryota</taxon>
        <taxon>Viridiplantae</taxon>
        <taxon>Streptophyta</taxon>
        <taxon>Embryophyta</taxon>
        <taxon>Tracheophyta</taxon>
        <taxon>Spermatophyta</taxon>
        <taxon>Magnoliopsida</taxon>
        <taxon>eudicotyledons</taxon>
        <taxon>Gunneridae</taxon>
        <taxon>Pentapetalae</taxon>
        <taxon>rosids</taxon>
        <taxon>malvids</taxon>
        <taxon>Brassicales</taxon>
        <taxon>Brassicaceae</taxon>
        <taxon>Brassiceae</taxon>
        <taxon>Raphanus</taxon>
    </lineage>
</organism>
<feature type="compositionally biased region" description="Basic and acidic residues" evidence="3">
    <location>
        <begin position="554"/>
        <end position="567"/>
    </location>
</feature>
<dbReference type="SUPFAM" id="SSF140383">
    <property type="entry name" value="BSD domain-like"/>
    <property type="match status" value="1"/>
</dbReference>
<dbReference type="SMART" id="SM00751">
    <property type="entry name" value="BSD"/>
    <property type="match status" value="1"/>
</dbReference>
<proteinExistence type="inferred from homology"/>
<dbReference type="Pfam" id="PF00183">
    <property type="entry name" value="HSP90"/>
    <property type="match status" value="1"/>
</dbReference>
<keyword evidence="5" id="KW-1185">Reference proteome</keyword>
<evidence type="ECO:0000313" key="5">
    <source>
        <dbReference type="Proteomes" id="UP000504610"/>
    </source>
</evidence>
<dbReference type="InterPro" id="IPR035925">
    <property type="entry name" value="BSD_dom_sf"/>
</dbReference>
<dbReference type="GO" id="GO:0051082">
    <property type="term" value="F:unfolded protein binding"/>
    <property type="evidence" value="ECO:0007669"/>
    <property type="project" value="InterPro"/>
</dbReference>
<dbReference type="RefSeq" id="XP_018451003.1">
    <property type="nucleotide sequence ID" value="XM_018595501.2"/>
</dbReference>
<dbReference type="PROSITE" id="PS50858">
    <property type="entry name" value="BSD"/>
    <property type="match status" value="1"/>
</dbReference>
<accession>A0A6J0KTV4</accession>
<feature type="compositionally biased region" description="Basic and acidic residues" evidence="3">
    <location>
        <begin position="381"/>
        <end position="393"/>
    </location>
</feature>
<evidence type="ECO:0000256" key="1">
    <source>
        <dbReference type="ARBA" id="ARBA00008239"/>
    </source>
</evidence>
<comment type="similarity">
    <text evidence="1">Belongs to the heat shock protein 90 family.</text>
</comment>
<evidence type="ECO:0000256" key="2">
    <source>
        <dbReference type="ARBA" id="ARBA00023186"/>
    </source>
</evidence>
<feature type="compositionally biased region" description="Basic and acidic residues" evidence="3">
    <location>
        <begin position="433"/>
        <end position="455"/>
    </location>
</feature>
<dbReference type="Gene3D" id="3.30.230.80">
    <property type="match status" value="1"/>
</dbReference>
<dbReference type="Gene3D" id="3.40.50.11260">
    <property type="match status" value="1"/>
</dbReference>
<dbReference type="Proteomes" id="UP000504610">
    <property type="component" value="Chromosome 8"/>
</dbReference>
<dbReference type="InterPro" id="IPR005607">
    <property type="entry name" value="BSD_dom"/>
</dbReference>
<protein>
    <submittedName>
        <fullName evidence="6">Uncharacterized protein LOC108822431 isoform X2</fullName>
    </submittedName>
</protein>
<feature type="compositionally biased region" description="Basic and acidic residues" evidence="3">
    <location>
        <begin position="401"/>
        <end position="424"/>
    </location>
</feature>
<dbReference type="GO" id="GO:0005524">
    <property type="term" value="F:ATP binding"/>
    <property type="evidence" value="ECO:0007669"/>
    <property type="project" value="InterPro"/>
</dbReference>
<evidence type="ECO:0000313" key="6">
    <source>
        <dbReference type="RefSeq" id="XP_018451003.1"/>
    </source>
</evidence>
<gene>
    <name evidence="6" type="primary">LOC108822431</name>
</gene>
<feature type="compositionally biased region" description="Acidic residues" evidence="3">
    <location>
        <begin position="542"/>
        <end position="552"/>
    </location>
</feature>
<reference evidence="6" key="2">
    <citation type="submission" date="2025-08" db="UniProtKB">
        <authorList>
            <consortium name="RefSeq"/>
        </authorList>
    </citation>
    <scope>IDENTIFICATION</scope>
    <source>
        <tissue evidence="6">Leaf</tissue>
    </source>
</reference>
<feature type="compositionally biased region" description="Basic and acidic residues" evidence="3">
    <location>
        <begin position="464"/>
        <end position="486"/>
    </location>
</feature>
<dbReference type="GO" id="GO:0140662">
    <property type="term" value="F:ATP-dependent protein folding chaperone"/>
    <property type="evidence" value="ECO:0007669"/>
    <property type="project" value="InterPro"/>
</dbReference>
<reference evidence="5" key="1">
    <citation type="journal article" date="2019" name="Database">
        <title>The radish genome database (RadishGD): an integrated information resource for radish genomics.</title>
        <authorList>
            <person name="Yu H.J."/>
            <person name="Baek S."/>
            <person name="Lee Y.J."/>
            <person name="Cho A."/>
            <person name="Mun J.H."/>
        </authorList>
    </citation>
    <scope>NUCLEOTIDE SEQUENCE [LARGE SCALE GENOMIC DNA]</scope>
    <source>
        <strain evidence="5">cv. WK10039</strain>
    </source>
</reference>